<evidence type="ECO:0000313" key="3">
    <source>
        <dbReference type="Proteomes" id="UP000886523"/>
    </source>
</evidence>
<accession>A0A9P6BAG4</accession>
<reference evidence="2" key="1">
    <citation type="journal article" date="2020" name="Nat. Commun.">
        <title>Large-scale genome sequencing of mycorrhizal fungi provides insights into the early evolution of symbiotic traits.</title>
        <authorList>
            <person name="Miyauchi S."/>
            <person name="Kiss E."/>
            <person name="Kuo A."/>
            <person name="Drula E."/>
            <person name="Kohler A."/>
            <person name="Sanchez-Garcia M."/>
            <person name="Morin E."/>
            <person name="Andreopoulos B."/>
            <person name="Barry K.W."/>
            <person name="Bonito G."/>
            <person name="Buee M."/>
            <person name="Carver A."/>
            <person name="Chen C."/>
            <person name="Cichocki N."/>
            <person name="Clum A."/>
            <person name="Culley D."/>
            <person name="Crous P.W."/>
            <person name="Fauchery L."/>
            <person name="Girlanda M."/>
            <person name="Hayes R.D."/>
            <person name="Keri Z."/>
            <person name="LaButti K."/>
            <person name="Lipzen A."/>
            <person name="Lombard V."/>
            <person name="Magnuson J."/>
            <person name="Maillard F."/>
            <person name="Murat C."/>
            <person name="Nolan M."/>
            <person name="Ohm R.A."/>
            <person name="Pangilinan J."/>
            <person name="Pereira M.F."/>
            <person name="Perotto S."/>
            <person name="Peter M."/>
            <person name="Pfister S."/>
            <person name="Riley R."/>
            <person name="Sitrit Y."/>
            <person name="Stielow J.B."/>
            <person name="Szollosi G."/>
            <person name="Zifcakova L."/>
            <person name="Stursova M."/>
            <person name="Spatafora J.W."/>
            <person name="Tedersoo L."/>
            <person name="Vaario L.M."/>
            <person name="Yamada A."/>
            <person name="Yan M."/>
            <person name="Wang P."/>
            <person name="Xu J."/>
            <person name="Bruns T."/>
            <person name="Baldrian P."/>
            <person name="Vilgalys R."/>
            <person name="Dunand C."/>
            <person name="Henrissat B."/>
            <person name="Grigoriev I.V."/>
            <person name="Hibbett D."/>
            <person name="Nagy L.G."/>
            <person name="Martin F.M."/>
        </authorList>
    </citation>
    <scope>NUCLEOTIDE SEQUENCE</scope>
    <source>
        <strain evidence="2">UP504</strain>
    </source>
</reference>
<gene>
    <name evidence="2" type="ORF">BS47DRAFT_80989</name>
</gene>
<dbReference type="AlphaFoldDB" id="A0A9P6BAG4"/>
<feature type="region of interest" description="Disordered" evidence="1">
    <location>
        <begin position="1"/>
        <end position="51"/>
    </location>
</feature>
<proteinExistence type="predicted"/>
<sequence length="118" mass="11894">MISPAPSSSASLLTRGPRSLSSSNDASSGSSSSSVGGKGASPSQPYYGSEASVVVSPGSPVQYPAFLGTGTLVHPRSPLLSCSKRMSTYGAHYSAGIVCIYNANLNGPSYRGQCTSAQ</sequence>
<comment type="caution">
    <text evidence="2">The sequence shown here is derived from an EMBL/GenBank/DDBJ whole genome shotgun (WGS) entry which is preliminary data.</text>
</comment>
<feature type="compositionally biased region" description="Low complexity" evidence="1">
    <location>
        <begin position="1"/>
        <end position="43"/>
    </location>
</feature>
<evidence type="ECO:0000313" key="2">
    <source>
        <dbReference type="EMBL" id="KAF9519226.1"/>
    </source>
</evidence>
<keyword evidence="3" id="KW-1185">Reference proteome</keyword>
<dbReference type="EMBL" id="MU128919">
    <property type="protein sequence ID" value="KAF9519226.1"/>
    <property type="molecule type" value="Genomic_DNA"/>
</dbReference>
<protein>
    <submittedName>
        <fullName evidence="2">Uncharacterized protein</fullName>
    </submittedName>
</protein>
<dbReference type="Proteomes" id="UP000886523">
    <property type="component" value="Unassembled WGS sequence"/>
</dbReference>
<name>A0A9P6BAG4_9AGAM</name>
<organism evidence="2 3">
    <name type="scientific">Hydnum rufescens UP504</name>
    <dbReference type="NCBI Taxonomy" id="1448309"/>
    <lineage>
        <taxon>Eukaryota</taxon>
        <taxon>Fungi</taxon>
        <taxon>Dikarya</taxon>
        <taxon>Basidiomycota</taxon>
        <taxon>Agaricomycotina</taxon>
        <taxon>Agaricomycetes</taxon>
        <taxon>Cantharellales</taxon>
        <taxon>Hydnaceae</taxon>
        <taxon>Hydnum</taxon>
    </lineage>
</organism>
<evidence type="ECO:0000256" key="1">
    <source>
        <dbReference type="SAM" id="MobiDB-lite"/>
    </source>
</evidence>